<feature type="coiled-coil region" evidence="1">
    <location>
        <begin position="85"/>
        <end position="112"/>
    </location>
</feature>
<proteinExistence type="predicted"/>
<gene>
    <name evidence="3" type="ORF">GCM10010832_24970</name>
</gene>
<name>A0ABQ1SND9_9FLAO</name>
<dbReference type="EMBL" id="BMGM01000013">
    <property type="protein sequence ID" value="GGE43965.1"/>
    <property type="molecule type" value="Genomic_DNA"/>
</dbReference>
<comment type="caution">
    <text evidence="3">The sequence shown here is derived from an EMBL/GenBank/DDBJ whole genome shotgun (WGS) entry which is preliminary data.</text>
</comment>
<organism evidence="3 4">
    <name type="scientific">Psychroflexus planctonicus</name>
    <dbReference type="NCBI Taxonomy" id="1526575"/>
    <lineage>
        <taxon>Bacteria</taxon>
        <taxon>Pseudomonadati</taxon>
        <taxon>Bacteroidota</taxon>
        <taxon>Flavobacteriia</taxon>
        <taxon>Flavobacteriales</taxon>
        <taxon>Flavobacteriaceae</taxon>
        <taxon>Psychroflexus</taxon>
    </lineage>
</organism>
<feature type="coiled-coil region" evidence="1">
    <location>
        <begin position="9"/>
        <end position="43"/>
    </location>
</feature>
<evidence type="ECO:0000313" key="3">
    <source>
        <dbReference type="EMBL" id="GGE43965.1"/>
    </source>
</evidence>
<sequence length="195" mass="22028">MPVLTEEELQSLKDKAALAEKNLKTTQANQKRLQNEVEEANNKKKGFLVGFLICLILLIACLAIAFGAPDILGIEQGTEIASDEVVVKKSEIETYQTSISQLEQELAQQNNNHPLDLNEFYAVQLGAFKKFNTRLSSDSFSIVRNANYKDFNLFTLGVFETEADAEQLRKIVRQLNFRDAFVGKYKDGERIDAEF</sequence>
<keyword evidence="1" id="KW-0175">Coiled coil</keyword>
<evidence type="ECO:0000256" key="1">
    <source>
        <dbReference type="SAM" id="Coils"/>
    </source>
</evidence>
<protein>
    <recommendedName>
        <fullName evidence="5">SPOR domain-containing protein</fullName>
    </recommendedName>
</protein>
<accession>A0ABQ1SND9</accession>
<evidence type="ECO:0008006" key="5">
    <source>
        <dbReference type="Google" id="ProtNLM"/>
    </source>
</evidence>
<keyword evidence="2" id="KW-1133">Transmembrane helix</keyword>
<keyword evidence="4" id="KW-1185">Reference proteome</keyword>
<reference evidence="4" key="1">
    <citation type="journal article" date="2019" name="Int. J. Syst. Evol. Microbiol.">
        <title>The Global Catalogue of Microorganisms (GCM) 10K type strain sequencing project: providing services to taxonomists for standard genome sequencing and annotation.</title>
        <authorList>
            <consortium name="The Broad Institute Genomics Platform"/>
            <consortium name="The Broad Institute Genome Sequencing Center for Infectious Disease"/>
            <person name="Wu L."/>
            <person name="Ma J."/>
        </authorList>
    </citation>
    <scope>NUCLEOTIDE SEQUENCE [LARGE SCALE GENOMIC DNA]</scope>
    <source>
        <strain evidence="4">CGMCC 1.12931</strain>
    </source>
</reference>
<evidence type="ECO:0000313" key="4">
    <source>
        <dbReference type="Proteomes" id="UP000599179"/>
    </source>
</evidence>
<dbReference type="Proteomes" id="UP000599179">
    <property type="component" value="Unassembled WGS sequence"/>
</dbReference>
<dbReference type="SUPFAM" id="SSF58100">
    <property type="entry name" value="Bacterial hemolysins"/>
    <property type="match status" value="1"/>
</dbReference>
<dbReference type="RefSeq" id="WP_188459491.1">
    <property type="nucleotide sequence ID" value="NZ_BMGM01000013.1"/>
</dbReference>
<keyword evidence="2" id="KW-0472">Membrane</keyword>
<feature type="transmembrane region" description="Helical" evidence="2">
    <location>
        <begin position="47"/>
        <end position="68"/>
    </location>
</feature>
<evidence type="ECO:0000256" key="2">
    <source>
        <dbReference type="SAM" id="Phobius"/>
    </source>
</evidence>
<keyword evidence="2" id="KW-0812">Transmembrane</keyword>